<evidence type="ECO:0000256" key="10">
    <source>
        <dbReference type="PROSITE-ProRule" id="PRU00027"/>
    </source>
</evidence>
<evidence type="ECO:0000313" key="14">
    <source>
        <dbReference type="Proteomes" id="UP000324705"/>
    </source>
</evidence>
<dbReference type="SUPFAM" id="SSF57667">
    <property type="entry name" value="beta-beta-alpha zinc fingers"/>
    <property type="match status" value="1"/>
</dbReference>
<sequence length="771" mass="87531">MRRTAEGAAVAGSSGDGDARATGRSQRTEHGRRQQQQVINVSVMAEQSSRISHSDTSPYNASNLEKDSHDGQQLPDQQQKETTEAEKNTENAKKRKEMAPRSEVWNHFSKEVNATTATCNYCKSELACGSKRNGTSSLLKHLTTCKRNPHSNKDDKQPTLQATPNQGDASKCSLTTWRFDQDKLRDALAEMVIVDELPFAFVEKPGFRRFVAKACPRFNVPSRRTVTRDCVRIHYREKVKLKKFFKESCERVCVTTDTWTSSQKQNFMCVTAHFIDNDWVLHKWIIGFFLVRGHKGEDIGKDLEKCLVEWGIDKVFSVTVDNASPNDGAVSYIKRIMNSANASIGRGEYMHMRCAAHILNLIVTDGLKELDISVKRVRAAVKFVKNSPARITKFKKCAELEKLANKGFLSLDVCTRWNSTFLMLKAAATYEKVFVRYEEEDPYFAIELNGDKMPGVPQPEDWDNASKMAEFLEHFYKLTLRVSASNHCTSHIFFHQIADIIVLLRAWCGSGDPLRREMGERMLDKYNKYWADHKSFNILIFVAVALDPRYKLSNYIKIATFEMFGQINGEEVWTKMNTTLTNLFQEYFKLYGPTEQEVQPDDAPSFEEDSSESLMSSLIAKRMRMNDCGISISPSKSELEKYLTEDNEANSSKFNILEWWKVNSSRFPVLSRLARDVLAFPISTVASESAFSTGGRILDEFRSSLTPFMVQALICTQDWLRREIPVNNEENEELLANLEDAILQELSDLSVANAKSGTSAGVHITIDDIES</sequence>
<feature type="compositionally biased region" description="Basic and acidic residues" evidence="11">
    <location>
        <begin position="78"/>
        <end position="100"/>
    </location>
</feature>
<keyword evidence="14" id="KW-1185">Reference proteome</keyword>
<dbReference type="GO" id="GO:0008270">
    <property type="term" value="F:zinc ion binding"/>
    <property type="evidence" value="ECO:0007669"/>
    <property type="project" value="UniProtKB-KW"/>
</dbReference>
<evidence type="ECO:0000256" key="7">
    <source>
        <dbReference type="ARBA" id="ARBA00023125"/>
    </source>
</evidence>
<evidence type="ECO:0000256" key="11">
    <source>
        <dbReference type="SAM" id="MobiDB-lite"/>
    </source>
</evidence>
<evidence type="ECO:0000256" key="1">
    <source>
        <dbReference type="ARBA" id="ARBA00004123"/>
    </source>
</evidence>
<evidence type="ECO:0000259" key="12">
    <source>
        <dbReference type="PROSITE" id="PS50808"/>
    </source>
</evidence>
<dbReference type="PANTHER" id="PTHR46481">
    <property type="entry name" value="ZINC FINGER BED DOMAIN-CONTAINING PROTEIN 4"/>
    <property type="match status" value="1"/>
</dbReference>
<dbReference type="SMART" id="SM00614">
    <property type="entry name" value="ZnF_BED"/>
    <property type="match status" value="1"/>
</dbReference>
<dbReference type="Pfam" id="PF02892">
    <property type="entry name" value="zf-BED"/>
    <property type="match status" value="1"/>
</dbReference>
<feature type="compositionally biased region" description="Low complexity" evidence="11">
    <location>
        <begin position="1"/>
        <end position="13"/>
    </location>
</feature>
<keyword evidence="8" id="KW-0804">Transcription</keyword>
<evidence type="ECO:0000256" key="4">
    <source>
        <dbReference type="ARBA" id="ARBA00022771"/>
    </source>
</evidence>
<keyword evidence="3" id="KW-0479">Metal-binding</keyword>
<dbReference type="Pfam" id="PF05699">
    <property type="entry name" value="Dimer_Tnp_hAT"/>
    <property type="match status" value="1"/>
</dbReference>
<dbReference type="InterPro" id="IPR036236">
    <property type="entry name" value="Znf_C2H2_sf"/>
</dbReference>
<keyword evidence="6" id="KW-0805">Transcription regulation</keyword>
<dbReference type="InterPro" id="IPR012337">
    <property type="entry name" value="RNaseH-like_sf"/>
</dbReference>
<dbReference type="GO" id="GO:0005634">
    <property type="term" value="C:nucleus"/>
    <property type="evidence" value="ECO:0007669"/>
    <property type="project" value="UniProtKB-SubCell"/>
</dbReference>
<dbReference type="InterPro" id="IPR003656">
    <property type="entry name" value="Znf_BED"/>
</dbReference>
<evidence type="ECO:0000256" key="3">
    <source>
        <dbReference type="ARBA" id="ARBA00022723"/>
    </source>
</evidence>
<keyword evidence="4 10" id="KW-0863">Zinc-finger</keyword>
<feature type="compositionally biased region" description="Basic and acidic residues" evidence="11">
    <location>
        <begin position="17"/>
        <end position="32"/>
    </location>
</feature>
<evidence type="ECO:0000256" key="9">
    <source>
        <dbReference type="ARBA" id="ARBA00023242"/>
    </source>
</evidence>
<accession>A0A9R0RGP4</accession>
<keyword evidence="7" id="KW-0238">DNA-binding</keyword>
<dbReference type="GO" id="GO:0003677">
    <property type="term" value="F:DNA binding"/>
    <property type="evidence" value="ECO:0007669"/>
    <property type="project" value="UniProtKB-KW"/>
</dbReference>
<evidence type="ECO:0000256" key="6">
    <source>
        <dbReference type="ARBA" id="ARBA00023015"/>
    </source>
</evidence>
<dbReference type="EMBL" id="LT934115">
    <property type="protein sequence ID" value="VAH60272.1"/>
    <property type="molecule type" value="Genomic_DNA"/>
</dbReference>
<evidence type="ECO:0000256" key="8">
    <source>
        <dbReference type="ARBA" id="ARBA00023163"/>
    </source>
</evidence>
<dbReference type="InterPro" id="IPR008906">
    <property type="entry name" value="HATC_C_dom"/>
</dbReference>
<dbReference type="OMA" id="DQDPLLW"/>
<keyword evidence="5" id="KW-0862">Zinc</keyword>
<evidence type="ECO:0000256" key="5">
    <source>
        <dbReference type="ARBA" id="ARBA00022833"/>
    </source>
</evidence>
<dbReference type="PROSITE" id="PS50808">
    <property type="entry name" value="ZF_BED"/>
    <property type="match status" value="1"/>
</dbReference>
<dbReference type="AlphaFoldDB" id="A0A9R0RGP4"/>
<dbReference type="Gramene" id="TRITD3Av1G095620.1">
    <property type="protein sequence ID" value="TRITD3Av1G095620.1"/>
    <property type="gene ID" value="TRITD3Av1G095620"/>
</dbReference>
<dbReference type="SUPFAM" id="SSF140996">
    <property type="entry name" value="Hermes dimerisation domain"/>
    <property type="match status" value="1"/>
</dbReference>
<feature type="compositionally biased region" description="Polar residues" evidence="11">
    <location>
        <begin position="158"/>
        <end position="168"/>
    </location>
</feature>
<keyword evidence="9" id="KW-0539">Nucleus</keyword>
<dbReference type="GO" id="GO:0046983">
    <property type="term" value="F:protein dimerization activity"/>
    <property type="evidence" value="ECO:0007669"/>
    <property type="project" value="InterPro"/>
</dbReference>
<dbReference type="InterPro" id="IPR052035">
    <property type="entry name" value="ZnF_BED_domain_contain"/>
</dbReference>
<protein>
    <recommendedName>
        <fullName evidence="12">BED-type domain-containing protein</fullName>
    </recommendedName>
</protein>
<dbReference type="SUPFAM" id="SSF53098">
    <property type="entry name" value="Ribonuclease H-like"/>
    <property type="match status" value="1"/>
</dbReference>
<dbReference type="PANTHER" id="PTHR46481:SF7">
    <property type="entry name" value="ZINC FINGER BED DOMAIN-CONTAINING PROTEIN RICESLEEPER 2-LIKE"/>
    <property type="match status" value="1"/>
</dbReference>
<gene>
    <name evidence="13" type="ORF">TRITD_3Av1G095620</name>
</gene>
<evidence type="ECO:0000313" key="13">
    <source>
        <dbReference type="EMBL" id="VAH60272.1"/>
    </source>
</evidence>
<dbReference type="Pfam" id="PF14372">
    <property type="entry name" value="hAT-like_RNase-H"/>
    <property type="match status" value="1"/>
</dbReference>
<dbReference type="InterPro" id="IPR025525">
    <property type="entry name" value="hAT-like_transposase_RNase-H"/>
</dbReference>
<feature type="region of interest" description="Disordered" evidence="11">
    <location>
        <begin position="1"/>
        <end position="102"/>
    </location>
</feature>
<organism evidence="13 14">
    <name type="scientific">Triticum turgidum subsp. durum</name>
    <name type="common">Durum wheat</name>
    <name type="synonym">Triticum durum</name>
    <dbReference type="NCBI Taxonomy" id="4567"/>
    <lineage>
        <taxon>Eukaryota</taxon>
        <taxon>Viridiplantae</taxon>
        <taxon>Streptophyta</taxon>
        <taxon>Embryophyta</taxon>
        <taxon>Tracheophyta</taxon>
        <taxon>Spermatophyta</taxon>
        <taxon>Magnoliopsida</taxon>
        <taxon>Liliopsida</taxon>
        <taxon>Poales</taxon>
        <taxon>Poaceae</taxon>
        <taxon>BOP clade</taxon>
        <taxon>Pooideae</taxon>
        <taxon>Triticodae</taxon>
        <taxon>Triticeae</taxon>
        <taxon>Triticinae</taxon>
        <taxon>Triticum</taxon>
    </lineage>
</organism>
<feature type="compositionally biased region" description="Polar residues" evidence="11">
    <location>
        <begin position="34"/>
        <end position="63"/>
    </location>
</feature>
<name>A0A9R0RGP4_TRITD</name>
<feature type="region of interest" description="Disordered" evidence="11">
    <location>
        <begin position="145"/>
        <end position="168"/>
    </location>
</feature>
<reference evidence="13 14" key="1">
    <citation type="submission" date="2017-09" db="EMBL/GenBank/DDBJ databases">
        <authorList>
            <consortium name="International Durum Wheat Genome Sequencing Consortium (IDWGSC)"/>
            <person name="Milanesi L."/>
        </authorList>
    </citation>
    <scope>NUCLEOTIDE SEQUENCE [LARGE SCALE GENOMIC DNA]</scope>
    <source>
        <strain evidence="14">cv. Svevo</strain>
    </source>
</reference>
<comment type="subunit">
    <text evidence="2">Homodimer.</text>
</comment>
<evidence type="ECO:0000256" key="2">
    <source>
        <dbReference type="ARBA" id="ARBA00011738"/>
    </source>
</evidence>
<feature type="domain" description="BED-type" evidence="12">
    <location>
        <begin position="99"/>
        <end position="157"/>
    </location>
</feature>
<comment type="subcellular location">
    <subcellularLocation>
        <location evidence="1">Nucleus</location>
    </subcellularLocation>
</comment>
<proteinExistence type="predicted"/>
<dbReference type="Proteomes" id="UP000324705">
    <property type="component" value="Chromosome 3A"/>
</dbReference>